<dbReference type="OrthoDB" id="444631at2759"/>
<dbReference type="InterPro" id="IPR052337">
    <property type="entry name" value="SAT4-like"/>
</dbReference>
<comment type="caution">
    <text evidence="8">The sequence shown here is derived from an EMBL/GenBank/DDBJ whole genome shotgun (WGS) entry which is preliminary data.</text>
</comment>
<dbReference type="PANTHER" id="PTHR33048">
    <property type="entry name" value="PTH11-LIKE INTEGRAL MEMBRANE PROTEIN (AFU_ORTHOLOGUE AFUA_5G11245)"/>
    <property type="match status" value="1"/>
</dbReference>
<feature type="transmembrane region" description="Helical" evidence="6">
    <location>
        <begin position="189"/>
        <end position="212"/>
    </location>
</feature>
<evidence type="ECO:0000256" key="6">
    <source>
        <dbReference type="SAM" id="Phobius"/>
    </source>
</evidence>
<dbReference type="GO" id="GO:0016020">
    <property type="term" value="C:membrane"/>
    <property type="evidence" value="ECO:0007669"/>
    <property type="project" value="UniProtKB-SubCell"/>
</dbReference>
<dbReference type="EMBL" id="JADNRY010000004">
    <property type="protein sequence ID" value="KAF9077176.1"/>
    <property type="molecule type" value="Genomic_DNA"/>
</dbReference>
<dbReference type="Proteomes" id="UP000772434">
    <property type="component" value="Unassembled WGS sequence"/>
</dbReference>
<name>A0A9P5UFE0_9AGAR</name>
<dbReference type="InterPro" id="IPR049326">
    <property type="entry name" value="Rhodopsin_dom_fungi"/>
</dbReference>
<sequence length="326" mass="36363">MLDTNDPLVQMKITESVCAFVAISSTAHRLYIRRGRWWIDDVWAAFSLLTLFAQIAAVFLHVKNPQTMSKLSQVAAYYLMAITFYTVIWGSRISIIYSVIRIDSSRSRRMLYVAISVVYFLAALIMIIQLFWVCEPMPSWKEARNPQCPLTTQVAVAQLVTDILADLFLLVAPLTVLKHLQDKALRKKLIMIFSTCLVTTVVSLVHATFILTTGGIKVIISALVEDCISLIVCNLPVVVTSLLRFADQDRKPPATPSMITHSLQFAGQKLGISKQSTTFDTSIGSDSMHTVKVTRTVEISSSPIMLDLLDHSRSGEHAKGDEEECH</sequence>
<evidence type="ECO:0000259" key="7">
    <source>
        <dbReference type="Pfam" id="PF20684"/>
    </source>
</evidence>
<comment type="subcellular location">
    <subcellularLocation>
        <location evidence="1">Membrane</location>
        <topology evidence="1">Multi-pass membrane protein</topology>
    </subcellularLocation>
</comment>
<protein>
    <recommendedName>
        <fullName evidence="7">Rhodopsin domain-containing protein</fullName>
    </recommendedName>
</protein>
<organism evidence="8 9">
    <name type="scientific">Rhodocollybia butyracea</name>
    <dbReference type="NCBI Taxonomy" id="206335"/>
    <lineage>
        <taxon>Eukaryota</taxon>
        <taxon>Fungi</taxon>
        <taxon>Dikarya</taxon>
        <taxon>Basidiomycota</taxon>
        <taxon>Agaricomycotina</taxon>
        <taxon>Agaricomycetes</taxon>
        <taxon>Agaricomycetidae</taxon>
        <taxon>Agaricales</taxon>
        <taxon>Marasmiineae</taxon>
        <taxon>Omphalotaceae</taxon>
        <taxon>Rhodocollybia</taxon>
    </lineage>
</organism>
<proteinExistence type="inferred from homology"/>
<dbReference type="Pfam" id="PF20684">
    <property type="entry name" value="Fung_rhodopsin"/>
    <property type="match status" value="1"/>
</dbReference>
<keyword evidence="3 6" id="KW-1133">Transmembrane helix</keyword>
<evidence type="ECO:0000256" key="1">
    <source>
        <dbReference type="ARBA" id="ARBA00004141"/>
    </source>
</evidence>
<evidence type="ECO:0000256" key="4">
    <source>
        <dbReference type="ARBA" id="ARBA00023136"/>
    </source>
</evidence>
<accession>A0A9P5UFE0</accession>
<gene>
    <name evidence="8" type="ORF">BDP27DRAFT_1254160</name>
</gene>
<feature type="domain" description="Rhodopsin" evidence="7">
    <location>
        <begin position="29"/>
        <end position="239"/>
    </location>
</feature>
<dbReference type="PANTHER" id="PTHR33048:SF47">
    <property type="entry name" value="INTEGRAL MEMBRANE PROTEIN-RELATED"/>
    <property type="match status" value="1"/>
</dbReference>
<dbReference type="AlphaFoldDB" id="A0A9P5UFE0"/>
<evidence type="ECO:0000256" key="3">
    <source>
        <dbReference type="ARBA" id="ARBA00022989"/>
    </source>
</evidence>
<comment type="similarity">
    <text evidence="5">Belongs to the SAT4 family.</text>
</comment>
<keyword evidence="4 6" id="KW-0472">Membrane</keyword>
<feature type="transmembrane region" description="Helical" evidence="6">
    <location>
        <begin position="153"/>
        <end position="177"/>
    </location>
</feature>
<evidence type="ECO:0000313" key="9">
    <source>
        <dbReference type="Proteomes" id="UP000772434"/>
    </source>
</evidence>
<feature type="transmembrane region" description="Helical" evidence="6">
    <location>
        <begin position="111"/>
        <end position="133"/>
    </location>
</feature>
<keyword evidence="9" id="KW-1185">Reference proteome</keyword>
<evidence type="ECO:0000256" key="2">
    <source>
        <dbReference type="ARBA" id="ARBA00022692"/>
    </source>
</evidence>
<reference evidence="8" key="1">
    <citation type="submission" date="2020-11" db="EMBL/GenBank/DDBJ databases">
        <authorList>
            <consortium name="DOE Joint Genome Institute"/>
            <person name="Ahrendt S."/>
            <person name="Riley R."/>
            <person name="Andreopoulos W."/>
            <person name="Labutti K."/>
            <person name="Pangilinan J."/>
            <person name="Ruiz-Duenas F.J."/>
            <person name="Barrasa J.M."/>
            <person name="Sanchez-Garcia M."/>
            <person name="Camarero S."/>
            <person name="Miyauchi S."/>
            <person name="Serrano A."/>
            <person name="Linde D."/>
            <person name="Babiker R."/>
            <person name="Drula E."/>
            <person name="Ayuso-Fernandez I."/>
            <person name="Pacheco R."/>
            <person name="Padilla G."/>
            <person name="Ferreira P."/>
            <person name="Barriuso J."/>
            <person name="Kellner H."/>
            <person name="Castanera R."/>
            <person name="Alfaro M."/>
            <person name="Ramirez L."/>
            <person name="Pisabarro A.G."/>
            <person name="Kuo A."/>
            <person name="Tritt A."/>
            <person name="Lipzen A."/>
            <person name="He G."/>
            <person name="Yan M."/>
            <person name="Ng V."/>
            <person name="Cullen D."/>
            <person name="Martin F."/>
            <person name="Rosso M.-N."/>
            <person name="Henrissat B."/>
            <person name="Hibbett D."/>
            <person name="Martinez A.T."/>
            <person name="Grigoriev I.V."/>
        </authorList>
    </citation>
    <scope>NUCLEOTIDE SEQUENCE</scope>
    <source>
        <strain evidence="8">AH 40177</strain>
    </source>
</reference>
<evidence type="ECO:0000313" key="8">
    <source>
        <dbReference type="EMBL" id="KAF9077176.1"/>
    </source>
</evidence>
<feature type="transmembrane region" description="Helical" evidence="6">
    <location>
        <begin position="43"/>
        <end position="62"/>
    </location>
</feature>
<feature type="transmembrane region" description="Helical" evidence="6">
    <location>
        <begin position="74"/>
        <end position="99"/>
    </location>
</feature>
<evidence type="ECO:0000256" key="5">
    <source>
        <dbReference type="ARBA" id="ARBA00038359"/>
    </source>
</evidence>
<keyword evidence="2 6" id="KW-0812">Transmembrane</keyword>